<protein>
    <recommendedName>
        <fullName evidence="10">Glucokinase</fullName>
        <ecNumber evidence="10">2.7.1.2</ecNumber>
    </recommendedName>
    <alternativeName>
        <fullName evidence="10">Glucose kinase</fullName>
    </alternativeName>
</protein>
<keyword evidence="4" id="KW-0805">Transcription regulation</keyword>
<dbReference type="InterPro" id="IPR046348">
    <property type="entry name" value="SIS_dom_sf"/>
</dbReference>
<dbReference type="PROSITE" id="PS51464">
    <property type="entry name" value="SIS"/>
    <property type="match status" value="1"/>
</dbReference>
<gene>
    <name evidence="10" type="primary">glk</name>
    <name evidence="14" type="ORF">PRZ03_00795</name>
</gene>
<dbReference type="PANTHER" id="PTHR47690">
    <property type="entry name" value="GLUCOKINASE"/>
    <property type="match status" value="1"/>
</dbReference>
<evidence type="ECO:0000256" key="1">
    <source>
        <dbReference type="ARBA" id="ARBA00007693"/>
    </source>
</evidence>
<proteinExistence type="inferred from homology"/>
<dbReference type="Gene3D" id="3.40.50.10490">
    <property type="entry name" value="Glucose-6-phosphate isomerase like protein, domain 1"/>
    <property type="match status" value="1"/>
</dbReference>
<keyword evidence="7" id="KW-0804">Transcription</keyword>
<evidence type="ECO:0000259" key="13">
    <source>
        <dbReference type="PROSITE" id="PS51464"/>
    </source>
</evidence>
<dbReference type="InterPro" id="IPR000281">
    <property type="entry name" value="HTH_RpiR"/>
</dbReference>
<name>A0ABT5K883_9BURK</name>
<dbReference type="EC" id="2.7.1.2" evidence="10"/>
<evidence type="ECO:0000256" key="10">
    <source>
        <dbReference type="HAMAP-Rule" id="MF_00524"/>
    </source>
</evidence>
<dbReference type="InterPro" id="IPR035472">
    <property type="entry name" value="RpiR-like_SIS"/>
</dbReference>
<dbReference type="SUPFAM" id="SSF46689">
    <property type="entry name" value="Homeodomain-like"/>
    <property type="match status" value="1"/>
</dbReference>
<dbReference type="InterPro" id="IPR050201">
    <property type="entry name" value="Bacterial_glucokinase"/>
</dbReference>
<comment type="similarity">
    <text evidence="1">In the N-terminal section; belongs to the bacterial glucokinase family.</text>
</comment>
<comment type="caution">
    <text evidence="14">The sequence shown here is derived from an EMBL/GenBank/DDBJ whole genome shotgun (WGS) entry which is preliminary data.</text>
</comment>
<evidence type="ECO:0000256" key="2">
    <source>
        <dbReference type="ARBA" id="ARBA00022679"/>
    </source>
</evidence>
<comment type="subcellular location">
    <subcellularLocation>
        <location evidence="10">Cytoplasm</location>
    </subcellularLocation>
</comment>
<evidence type="ECO:0000313" key="14">
    <source>
        <dbReference type="EMBL" id="MDC8770088.1"/>
    </source>
</evidence>
<evidence type="ECO:0000256" key="5">
    <source>
        <dbReference type="ARBA" id="ARBA00023125"/>
    </source>
</evidence>
<keyword evidence="8" id="KW-0511">Multifunctional enzyme</keyword>
<feature type="binding site" evidence="10">
    <location>
        <begin position="12"/>
        <end position="17"/>
    </location>
    <ligand>
        <name>ATP</name>
        <dbReference type="ChEBI" id="CHEBI:30616"/>
    </ligand>
</feature>
<evidence type="ECO:0000259" key="12">
    <source>
        <dbReference type="PROSITE" id="PS51071"/>
    </source>
</evidence>
<feature type="domain" description="SIS" evidence="13">
    <location>
        <begin position="454"/>
        <end position="593"/>
    </location>
</feature>
<dbReference type="PROSITE" id="PS51071">
    <property type="entry name" value="HTH_RPIR"/>
    <property type="match status" value="1"/>
</dbReference>
<reference evidence="14 15" key="1">
    <citation type="submission" date="2022-10" db="EMBL/GenBank/DDBJ databases">
        <title>Paucibacter sp. hw1 Genome sequencing.</title>
        <authorList>
            <person name="Park S."/>
        </authorList>
    </citation>
    <scope>NUCLEOTIDE SEQUENCE [LARGE SCALE GENOMIC DNA]</scope>
    <source>
        <strain evidence="15">hw1</strain>
    </source>
</reference>
<dbReference type="InterPro" id="IPR043129">
    <property type="entry name" value="ATPase_NBD"/>
</dbReference>
<dbReference type="Pfam" id="PF02685">
    <property type="entry name" value="Glucokinase"/>
    <property type="match status" value="1"/>
</dbReference>
<evidence type="ECO:0000256" key="9">
    <source>
        <dbReference type="ARBA" id="ARBA00049060"/>
    </source>
</evidence>
<keyword evidence="10" id="KW-0067">ATP-binding</keyword>
<comment type="similarity">
    <text evidence="10">Belongs to the bacterial glucokinase family.</text>
</comment>
<dbReference type="NCBIfam" id="NF001416">
    <property type="entry name" value="PRK00292.1-3"/>
    <property type="match status" value="1"/>
</dbReference>
<feature type="domain" description="HTH rpiR-type" evidence="12">
    <location>
        <begin position="334"/>
        <end position="410"/>
    </location>
</feature>
<dbReference type="CDD" id="cd05013">
    <property type="entry name" value="SIS_RpiR"/>
    <property type="match status" value="1"/>
</dbReference>
<dbReference type="EMBL" id="JAQQXT010000001">
    <property type="protein sequence ID" value="MDC8770088.1"/>
    <property type="molecule type" value="Genomic_DNA"/>
</dbReference>
<dbReference type="Gene3D" id="3.40.367.20">
    <property type="match status" value="1"/>
</dbReference>
<evidence type="ECO:0000256" key="11">
    <source>
        <dbReference type="SAM" id="MobiDB-lite"/>
    </source>
</evidence>
<evidence type="ECO:0000313" key="15">
    <source>
        <dbReference type="Proteomes" id="UP001221189"/>
    </source>
</evidence>
<dbReference type="InterPro" id="IPR001347">
    <property type="entry name" value="SIS_dom"/>
</dbReference>
<dbReference type="InterPro" id="IPR003836">
    <property type="entry name" value="Glucokinase"/>
</dbReference>
<dbReference type="GO" id="GO:0004340">
    <property type="term" value="F:glucokinase activity"/>
    <property type="evidence" value="ECO:0007669"/>
    <property type="project" value="UniProtKB-EC"/>
</dbReference>
<keyword evidence="15" id="KW-1185">Reference proteome</keyword>
<dbReference type="PANTHER" id="PTHR47690:SF1">
    <property type="entry name" value="GLUCOKINASE"/>
    <property type="match status" value="1"/>
</dbReference>
<dbReference type="SUPFAM" id="SSF53697">
    <property type="entry name" value="SIS domain"/>
    <property type="match status" value="1"/>
</dbReference>
<dbReference type="Gene3D" id="1.10.10.10">
    <property type="entry name" value="Winged helix-like DNA-binding domain superfamily/Winged helix DNA-binding domain"/>
    <property type="match status" value="1"/>
</dbReference>
<keyword evidence="10" id="KW-0963">Cytoplasm</keyword>
<comment type="catalytic activity">
    <reaction evidence="9 10">
        <text>D-glucose + ATP = D-glucose 6-phosphate + ADP + H(+)</text>
        <dbReference type="Rhea" id="RHEA:17825"/>
        <dbReference type="ChEBI" id="CHEBI:4167"/>
        <dbReference type="ChEBI" id="CHEBI:15378"/>
        <dbReference type="ChEBI" id="CHEBI:30616"/>
        <dbReference type="ChEBI" id="CHEBI:61548"/>
        <dbReference type="ChEBI" id="CHEBI:456216"/>
        <dbReference type="EC" id="2.7.1.2"/>
    </reaction>
</comment>
<dbReference type="Proteomes" id="UP001221189">
    <property type="component" value="Unassembled WGS sequence"/>
</dbReference>
<dbReference type="NCBIfam" id="TIGR00749">
    <property type="entry name" value="glk"/>
    <property type="match status" value="1"/>
</dbReference>
<keyword evidence="3 10" id="KW-0418">Kinase</keyword>
<evidence type="ECO:0000256" key="8">
    <source>
        <dbReference type="ARBA" id="ARBA00023268"/>
    </source>
</evidence>
<evidence type="ECO:0000256" key="7">
    <source>
        <dbReference type="ARBA" id="ARBA00023163"/>
    </source>
</evidence>
<keyword evidence="5" id="KW-0238">DNA-binding</keyword>
<keyword evidence="6 10" id="KW-0324">Glycolysis</keyword>
<evidence type="ECO:0000256" key="4">
    <source>
        <dbReference type="ARBA" id="ARBA00023015"/>
    </source>
</evidence>
<keyword evidence="10" id="KW-0547">Nucleotide-binding</keyword>
<keyword evidence="2 10" id="KW-0808">Transferase</keyword>
<organism evidence="14 15">
    <name type="scientific">Roseateles albus</name>
    <dbReference type="NCBI Taxonomy" id="2987525"/>
    <lineage>
        <taxon>Bacteria</taxon>
        <taxon>Pseudomonadati</taxon>
        <taxon>Pseudomonadota</taxon>
        <taxon>Betaproteobacteria</taxon>
        <taxon>Burkholderiales</taxon>
        <taxon>Sphaerotilaceae</taxon>
        <taxon>Roseateles</taxon>
    </lineage>
</organism>
<dbReference type="SUPFAM" id="SSF53067">
    <property type="entry name" value="Actin-like ATPase domain"/>
    <property type="match status" value="1"/>
</dbReference>
<dbReference type="CDD" id="cd24008">
    <property type="entry name" value="ASKHA_NBD_GLK"/>
    <property type="match status" value="1"/>
</dbReference>
<dbReference type="Pfam" id="PF01418">
    <property type="entry name" value="HTH_6"/>
    <property type="match status" value="1"/>
</dbReference>
<dbReference type="RefSeq" id="WP_273598574.1">
    <property type="nucleotide sequence ID" value="NZ_JAQQXT010000001.1"/>
</dbReference>
<evidence type="ECO:0000256" key="6">
    <source>
        <dbReference type="ARBA" id="ARBA00023152"/>
    </source>
</evidence>
<dbReference type="HAMAP" id="MF_00524">
    <property type="entry name" value="Glucokinase"/>
    <property type="match status" value="1"/>
</dbReference>
<dbReference type="InterPro" id="IPR009057">
    <property type="entry name" value="Homeodomain-like_sf"/>
</dbReference>
<sequence length="649" mass="69261">MPSTFDSPRLIADIGGTYARFALETSPGEFSQIASLRCADYPDFHATVSAYLANLTGMSASTPIEHAAIAIAYPVEDDLVRMTNYHWQFSIEEMRQRLKFDTLVVVNDFTALAMALPRLNANEVQQIGGGQARMPSVIGLLGSGTGLGLSGLIPAADAWVALGTEGGHTAFAPRDEREIAVLRFAMKQFEHVSFERLLSGPGLALIYRALAERAGTVAEDLQAPEITLRALEQRDALCEETLEVFCAVLGTAAADLAVTLGAFGGIYIGGGIVPKLGEYFARSCFRARFEDKGRFTAYVSAIPTFVITAEHATFKGASAILEAQLRNLQTTPGAGLLGQIRRARAELSPAELRVAEHILAHPRSALNDPIATIARAAQVSQPTVIRFCRTLGCEGLSDFKLRLASGLTGTVPVTHTQVNLDDSMLELGAKVLGNTASAILQVRSQLNRDMMARAVDLLLHAGRIEFYALGHYGVVAQDAEYKFLRFGMPSSAYTDPRLQLLAANVLKPGDVAVVISNSGRLPELLEVVERAHQRGALVVAITAGQSPLARKADVTLIVDHAEDVETHVPMVSRILHLLVIDILAVGVAMRRNADGLDPLADSPLLGLDENASAEEEASGSGPGGPARAKRTAPGVSLASPLARLTSHSR</sequence>
<evidence type="ECO:0000256" key="3">
    <source>
        <dbReference type="ARBA" id="ARBA00022777"/>
    </source>
</evidence>
<accession>A0ABT5K883</accession>
<feature type="region of interest" description="Disordered" evidence="11">
    <location>
        <begin position="607"/>
        <end position="649"/>
    </location>
</feature>
<dbReference type="InterPro" id="IPR036388">
    <property type="entry name" value="WH-like_DNA-bd_sf"/>
</dbReference>
<dbReference type="Gene3D" id="3.30.420.40">
    <property type="match status" value="1"/>
</dbReference>
<dbReference type="Pfam" id="PF01380">
    <property type="entry name" value="SIS"/>
    <property type="match status" value="1"/>
</dbReference>